<feature type="compositionally biased region" description="Low complexity" evidence="1">
    <location>
        <begin position="14"/>
        <end position="26"/>
    </location>
</feature>
<dbReference type="EMBL" id="JAIWYP010000007">
    <property type="protein sequence ID" value="KAH3793460.1"/>
    <property type="molecule type" value="Genomic_DNA"/>
</dbReference>
<accession>A0A9D4J073</accession>
<evidence type="ECO:0000313" key="3">
    <source>
        <dbReference type="Proteomes" id="UP000828390"/>
    </source>
</evidence>
<evidence type="ECO:0000313" key="2">
    <source>
        <dbReference type="EMBL" id="KAH3793460.1"/>
    </source>
</evidence>
<name>A0A9D4J073_DREPO</name>
<keyword evidence="3" id="KW-1185">Reference proteome</keyword>
<evidence type="ECO:0000256" key="1">
    <source>
        <dbReference type="SAM" id="MobiDB-lite"/>
    </source>
</evidence>
<proteinExistence type="predicted"/>
<organism evidence="2 3">
    <name type="scientific">Dreissena polymorpha</name>
    <name type="common">Zebra mussel</name>
    <name type="synonym">Mytilus polymorpha</name>
    <dbReference type="NCBI Taxonomy" id="45954"/>
    <lineage>
        <taxon>Eukaryota</taxon>
        <taxon>Metazoa</taxon>
        <taxon>Spiralia</taxon>
        <taxon>Lophotrochozoa</taxon>
        <taxon>Mollusca</taxon>
        <taxon>Bivalvia</taxon>
        <taxon>Autobranchia</taxon>
        <taxon>Heteroconchia</taxon>
        <taxon>Euheterodonta</taxon>
        <taxon>Imparidentia</taxon>
        <taxon>Neoheterodontei</taxon>
        <taxon>Myida</taxon>
        <taxon>Dreissenoidea</taxon>
        <taxon>Dreissenidae</taxon>
        <taxon>Dreissena</taxon>
    </lineage>
</organism>
<gene>
    <name evidence="2" type="ORF">DPMN_146971</name>
</gene>
<dbReference type="AlphaFoldDB" id="A0A9D4J073"/>
<feature type="region of interest" description="Disordered" evidence="1">
    <location>
        <begin position="1"/>
        <end position="28"/>
    </location>
</feature>
<dbReference type="Proteomes" id="UP000828390">
    <property type="component" value="Unassembled WGS sequence"/>
</dbReference>
<reference evidence="2" key="1">
    <citation type="journal article" date="2019" name="bioRxiv">
        <title>The Genome of the Zebra Mussel, Dreissena polymorpha: A Resource for Invasive Species Research.</title>
        <authorList>
            <person name="McCartney M.A."/>
            <person name="Auch B."/>
            <person name="Kono T."/>
            <person name="Mallez S."/>
            <person name="Zhang Y."/>
            <person name="Obille A."/>
            <person name="Becker A."/>
            <person name="Abrahante J.E."/>
            <person name="Garbe J."/>
            <person name="Badalamenti J.P."/>
            <person name="Herman A."/>
            <person name="Mangelson H."/>
            <person name="Liachko I."/>
            <person name="Sullivan S."/>
            <person name="Sone E.D."/>
            <person name="Koren S."/>
            <person name="Silverstein K.A.T."/>
            <person name="Beckman K.B."/>
            <person name="Gohl D.M."/>
        </authorList>
    </citation>
    <scope>NUCLEOTIDE SEQUENCE</scope>
    <source>
        <strain evidence="2">Duluth1</strain>
        <tissue evidence="2">Whole animal</tissue>
    </source>
</reference>
<comment type="caution">
    <text evidence="2">The sequence shown here is derived from an EMBL/GenBank/DDBJ whole genome shotgun (WGS) entry which is preliminary data.</text>
</comment>
<sequence length="57" mass="5824">MGCENSTAVGADTNNNKSNSKQVNSVIASGNKQALVVAANGTTNKRAENDDGNSNKN</sequence>
<reference evidence="2" key="2">
    <citation type="submission" date="2020-11" db="EMBL/GenBank/DDBJ databases">
        <authorList>
            <person name="McCartney M.A."/>
            <person name="Auch B."/>
            <person name="Kono T."/>
            <person name="Mallez S."/>
            <person name="Becker A."/>
            <person name="Gohl D.M."/>
            <person name="Silverstein K.A.T."/>
            <person name="Koren S."/>
            <person name="Bechman K.B."/>
            <person name="Herman A."/>
            <person name="Abrahante J.E."/>
            <person name="Garbe J."/>
        </authorList>
    </citation>
    <scope>NUCLEOTIDE SEQUENCE</scope>
    <source>
        <strain evidence="2">Duluth1</strain>
        <tissue evidence="2">Whole animal</tissue>
    </source>
</reference>
<protein>
    <submittedName>
        <fullName evidence="2">Uncharacterized protein</fullName>
    </submittedName>
</protein>